<feature type="domain" description="PAS" evidence="15">
    <location>
        <begin position="294"/>
        <end position="364"/>
    </location>
</feature>
<keyword evidence="11" id="KW-0902">Two-component regulatory system</keyword>
<keyword evidence="9" id="KW-0067">ATP-binding</keyword>
<comment type="catalytic activity">
    <reaction evidence="1">
        <text>ATP + protein L-histidine = ADP + protein N-phospho-L-histidine.</text>
        <dbReference type="EC" id="2.7.13.3"/>
    </reaction>
</comment>
<dbReference type="InterPro" id="IPR000700">
    <property type="entry name" value="PAS-assoc_C"/>
</dbReference>
<evidence type="ECO:0000259" key="15">
    <source>
        <dbReference type="PROSITE" id="PS50112"/>
    </source>
</evidence>
<evidence type="ECO:0000256" key="1">
    <source>
        <dbReference type="ARBA" id="ARBA00000085"/>
    </source>
</evidence>
<dbReference type="RefSeq" id="WP_353565433.1">
    <property type="nucleotide sequence ID" value="NZ_BAABRI010000002.1"/>
</dbReference>
<comment type="subcellular location">
    <subcellularLocation>
        <location evidence="2">Membrane</location>
        <topology evidence="2">Multi-pass membrane protein</topology>
    </subcellularLocation>
</comment>
<dbReference type="InterPro" id="IPR000014">
    <property type="entry name" value="PAS"/>
</dbReference>
<dbReference type="InterPro" id="IPR003594">
    <property type="entry name" value="HATPase_dom"/>
</dbReference>
<dbReference type="InterPro" id="IPR036097">
    <property type="entry name" value="HisK_dim/P_sf"/>
</dbReference>
<dbReference type="CDD" id="cd00075">
    <property type="entry name" value="HATPase"/>
    <property type="match status" value="1"/>
</dbReference>
<evidence type="ECO:0000256" key="9">
    <source>
        <dbReference type="ARBA" id="ARBA00022840"/>
    </source>
</evidence>
<keyword evidence="10" id="KW-1133">Transmembrane helix</keyword>
<dbReference type="InterPro" id="IPR036890">
    <property type="entry name" value="HATPase_C_sf"/>
</dbReference>
<protein>
    <recommendedName>
        <fullName evidence="3">histidine kinase</fullName>
        <ecNumber evidence="3">2.7.13.3</ecNumber>
    </recommendedName>
</protein>
<evidence type="ECO:0000256" key="5">
    <source>
        <dbReference type="ARBA" id="ARBA00022679"/>
    </source>
</evidence>
<sequence>MHPPADPDPLLELGEGLRLLFERSAEAMTLLDPASGRFLKSNLASARAVGAEDPEHFLQLSPADLAPARQPDGRLSAEVVREATELTLRHGSHRFEWLMKRLDGRVTRVDVVATALPVGGRTLILTATRNIERSKRIEDDLRVSESRWSRLFEQAPISIQIFAPDGTSRRVNAAYRKLFADVLPDLPEFNIRTDPQLAKAGLAPAIERAFSGEVVSISSIPFEMRIGEDRPAKSVRWIGSTMFPVVDADTLELIEVVCVHEDDTARKRAELEIQELNQSLESRIAERTQELRDSEERFKALFEQSPVGMSRVDWDGRFLQVNSSFARTIGYEPEEILNLSYWDITPREYADEEMKILETVRREGSFGPVEKEYFHRDGHRVPIMISGMNIPRANGDYELWGITQDITQLKTVEQALRESEKMFRNLFEESRQGVMLHDENANFSEVNPAAAALFGLAPEDFKGRHPAEFAPEFQPGGERSDIVARREIDRCLADGTARFEWSHLHSNGQVISLDVVLSRIPNGDRNLMQAVVTDISKRKQAEEEMKRALEHERELNQLKSNFVSMVSHEFRTPLGIIQSSAEILNDYLDQLDPAERREQLVSITKNSRRMAGLMEDVLLLGRLDSGRMEFVPRPLDPAALCRRLVDEVLSTTEGRCPIEFSTAGLPSEASADERLLRHILLNLLSNAVKYSPPGETVSFRAAAQGDDLVLTVRDRGIGIPTADLPVLFEAFRRGSNVGPAPGTGLGLVIVKQSVELHAGTLAIDTREGGGTTFTVTIPLPPSKS</sequence>
<dbReference type="InterPro" id="IPR013656">
    <property type="entry name" value="PAS_4"/>
</dbReference>
<dbReference type="SMART" id="SM00091">
    <property type="entry name" value="PAS"/>
    <property type="match status" value="4"/>
</dbReference>
<feature type="domain" description="Histidine kinase" evidence="14">
    <location>
        <begin position="565"/>
        <end position="781"/>
    </location>
</feature>
<keyword evidence="5" id="KW-0808">Transferase</keyword>
<dbReference type="PROSITE" id="PS50112">
    <property type="entry name" value="PAS"/>
    <property type="match status" value="2"/>
</dbReference>
<evidence type="ECO:0000256" key="3">
    <source>
        <dbReference type="ARBA" id="ARBA00012438"/>
    </source>
</evidence>
<dbReference type="NCBIfam" id="TIGR00229">
    <property type="entry name" value="sensory_box"/>
    <property type="match status" value="2"/>
</dbReference>
<dbReference type="Gene3D" id="3.30.450.20">
    <property type="entry name" value="PAS domain"/>
    <property type="match status" value="4"/>
</dbReference>
<dbReference type="Pfam" id="PF02518">
    <property type="entry name" value="HATPase_c"/>
    <property type="match status" value="1"/>
</dbReference>
<accession>A0ABP9UNC3</accession>
<feature type="coiled-coil region" evidence="13">
    <location>
        <begin position="532"/>
        <end position="561"/>
    </location>
</feature>
<dbReference type="SUPFAM" id="SSF47384">
    <property type="entry name" value="Homodimeric domain of signal transducing histidine kinase"/>
    <property type="match status" value="1"/>
</dbReference>
<comment type="caution">
    <text evidence="17">The sequence shown here is derived from an EMBL/GenBank/DDBJ whole genome shotgun (WGS) entry which is preliminary data.</text>
</comment>
<dbReference type="InterPro" id="IPR001610">
    <property type="entry name" value="PAC"/>
</dbReference>
<dbReference type="InterPro" id="IPR004358">
    <property type="entry name" value="Sig_transdc_His_kin-like_C"/>
</dbReference>
<dbReference type="CDD" id="cd00130">
    <property type="entry name" value="PAS"/>
    <property type="match status" value="2"/>
</dbReference>
<dbReference type="Gene3D" id="1.10.287.130">
    <property type="match status" value="1"/>
</dbReference>
<keyword evidence="8" id="KW-0418">Kinase</keyword>
<feature type="domain" description="PAC" evidence="16">
    <location>
        <begin position="367"/>
        <end position="418"/>
    </location>
</feature>
<evidence type="ECO:0000256" key="8">
    <source>
        <dbReference type="ARBA" id="ARBA00022777"/>
    </source>
</evidence>
<keyword evidence="6" id="KW-0812">Transmembrane</keyword>
<evidence type="ECO:0000256" key="11">
    <source>
        <dbReference type="ARBA" id="ARBA00023012"/>
    </source>
</evidence>
<evidence type="ECO:0000256" key="6">
    <source>
        <dbReference type="ARBA" id="ARBA00022692"/>
    </source>
</evidence>
<dbReference type="SUPFAM" id="SSF55785">
    <property type="entry name" value="PYP-like sensor domain (PAS domain)"/>
    <property type="match status" value="4"/>
</dbReference>
<proteinExistence type="predicted"/>
<dbReference type="PROSITE" id="PS50109">
    <property type="entry name" value="HIS_KIN"/>
    <property type="match status" value="1"/>
</dbReference>
<dbReference type="EMBL" id="BAABRI010000002">
    <property type="protein sequence ID" value="GAA5481278.1"/>
    <property type="molecule type" value="Genomic_DNA"/>
</dbReference>
<dbReference type="Pfam" id="PF00512">
    <property type="entry name" value="HisKA"/>
    <property type="match status" value="1"/>
</dbReference>
<reference evidence="17 18" key="1">
    <citation type="submission" date="2024-02" db="EMBL/GenBank/DDBJ databases">
        <title>Haloferula sargassicola NBRC 104335.</title>
        <authorList>
            <person name="Ichikawa N."/>
            <person name="Katano-Makiyama Y."/>
            <person name="Hidaka K."/>
        </authorList>
    </citation>
    <scope>NUCLEOTIDE SEQUENCE [LARGE SCALE GENOMIC DNA]</scope>
    <source>
        <strain evidence="17 18">NBRC 104335</strain>
    </source>
</reference>
<name>A0ABP9UNC3_9BACT</name>
<keyword evidence="18" id="KW-1185">Reference proteome</keyword>
<evidence type="ECO:0000256" key="2">
    <source>
        <dbReference type="ARBA" id="ARBA00004141"/>
    </source>
</evidence>
<dbReference type="Pfam" id="PF13426">
    <property type="entry name" value="PAS_9"/>
    <property type="match status" value="2"/>
</dbReference>
<dbReference type="InterPro" id="IPR003661">
    <property type="entry name" value="HisK_dim/P_dom"/>
</dbReference>
<dbReference type="SMART" id="SM00086">
    <property type="entry name" value="PAC"/>
    <property type="match status" value="3"/>
</dbReference>
<organism evidence="17 18">
    <name type="scientific">Haloferula sargassicola</name>
    <dbReference type="NCBI Taxonomy" id="490096"/>
    <lineage>
        <taxon>Bacteria</taxon>
        <taxon>Pseudomonadati</taxon>
        <taxon>Verrucomicrobiota</taxon>
        <taxon>Verrucomicrobiia</taxon>
        <taxon>Verrucomicrobiales</taxon>
        <taxon>Verrucomicrobiaceae</taxon>
        <taxon>Haloferula</taxon>
    </lineage>
</organism>
<evidence type="ECO:0000256" key="4">
    <source>
        <dbReference type="ARBA" id="ARBA00022553"/>
    </source>
</evidence>
<dbReference type="PRINTS" id="PR00344">
    <property type="entry name" value="BCTRLSENSOR"/>
</dbReference>
<evidence type="ECO:0000256" key="13">
    <source>
        <dbReference type="SAM" id="Coils"/>
    </source>
</evidence>
<evidence type="ECO:0000259" key="16">
    <source>
        <dbReference type="PROSITE" id="PS50113"/>
    </source>
</evidence>
<evidence type="ECO:0000313" key="17">
    <source>
        <dbReference type="EMBL" id="GAA5481278.1"/>
    </source>
</evidence>
<dbReference type="SUPFAM" id="SSF55874">
    <property type="entry name" value="ATPase domain of HSP90 chaperone/DNA topoisomerase II/histidine kinase"/>
    <property type="match status" value="1"/>
</dbReference>
<dbReference type="Gene3D" id="3.30.565.10">
    <property type="entry name" value="Histidine kinase-like ATPase, C-terminal domain"/>
    <property type="match status" value="1"/>
</dbReference>
<dbReference type="InterPro" id="IPR050351">
    <property type="entry name" value="BphY/WalK/GraS-like"/>
</dbReference>
<keyword evidence="7" id="KW-0547">Nucleotide-binding</keyword>
<gene>
    <name evidence="17" type="primary">sasA_2</name>
    <name evidence="17" type="ORF">Hsar01_00485</name>
</gene>
<dbReference type="PROSITE" id="PS50113">
    <property type="entry name" value="PAC"/>
    <property type="match status" value="2"/>
</dbReference>
<dbReference type="PANTHER" id="PTHR42878:SF7">
    <property type="entry name" value="SENSOR HISTIDINE KINASE GLRK"/>
    <property type="match status" value="1"/>
</dbReference>
<evidence type="ECO:0000259" key="14">
    <source>
        <dbReference type="PROSITE" id="PS50109"/>
    </source>
</evidence>
<evidence type="ECO:0000256" key="7">
    <source>
        <dbReference type="ARBA" id="ARBA00022741"/>
    </source>
</evidence>
<keyword evidence="4" id="KW-0597">Phosphoprotein</keyword>
<dbReference type="SMART" id="SM00387">
    <property type="entry name" value="HATPase_c"/>
    <property type="match status" value="1"/>
</dbReference>
<dbReference type="EC" id="2.7.13.3" evidence="3"/>
<dbReference type="CDD" id="cd00082">
    <property type="entry name" value="HisKA"/>
    <property type="match status" value="1"/>
</dbReference>
<evidence type="ECO:0000256" key="10">
    <source>
        <dbReference type="ARBA" id="ARBA00022989"/>
    </source>
</evidence>
<feature type="domain" description="PAS" evidence="15">
    <location>
        <begin position="419"/>
        <end position="464"/>
    </location>
</feature>
<evidence type="ECO:0000313" key="18">
    <source>
        <dbReference type="Proteomes" id="UP001476282"/>
    </source>
</evidence>
<evidence type="ECO:0000256" key="12">
    <source>
        <dbReference type="ARBA" id="ARBA00023136"/>
    </source>
</evidence>
<dbReference type="Pfam" id="PF08448">
    <property type="entry name" value="PAS_4"/>
    <property type="match status" value="1"/>
</dbReference>
<dbReference type="PANTHER" id="PTHR42878">
    <property type="entry name" value="TWO-COMPONENT HISTIDINE KINASE"/>
    <property type="match status" value="1"/>
</dbReference>
<feature type="domain" description="PAC" evidence="16">
    <location>
        <begin position="497"/>
        <end position="547"/>
    </location>
</feature>
<feature type="coiled-coil region" evidence="13">
    <location>
        <begin position="266"/>
        <end position="297"/>
    </location>
</feature>
<keyword evidence="13" id="KW-0175">Coiled coil</keyword>
<dbReference type="InterPro" id="IPR005467">
    <property type="entry name" value="His_kinase_dom"/>
</dbReference>
<dbReference type="SMART" id="SM00388">
    <property type="entry name" value="HisKA"/>
    <property type="match status" value="1"/>
</dbReference>
<dbReference type="Proteomes" id="UP001476282">
    <property type="component" value="Unassembled WGS sequence"/>
</dbReference>
<dbReference type="InterPro" id="IPR035965">
    <property type="entry name" value="PAS-like_dom_sf"/>
</dbReference>
<keyword evidence="12" id="KW-0472">Membrane</keyword>